<proteinExistence type="predicted"/>
<evidence type="ECO:0000313" key="11">
    <source>
        <dbReference type="Proteomes" id="UP000242188"/>
    </source>
</evidence>
<dbReference type="PANTHER" id="PTHR24243:SF230">
    <property type="entry name" value="G-PROTEIN COUPLED RECEPTORS FAMILY 1 PROFILE DOMAIN-CONTAINING PROTEIN"/>
    <property type="match status" value="1"/>
</dbReference>
<dbReference type="GO" id="GO:0004930">
    <property type="term" value="F:G protein-coupled receptor activity"/>
    <property type="evidence" value="ECO:0007669"/>
    <property type="project" value="UniProtKB-KW"/>
</dbReference>
<dbReference type="PROSITE" id="PS50262">
    <property type="entry name" value="G_PROTEIN_RECEP_F1_2"/>
    <property type="match status" value="1"/>
</dbReference>
<evidence type="ECO:0000256" key="5">
    <source>
        <dbReference type="ARBA" id="ARBA00023136"/>
    </source>
</evidence>
<feature type="transmembrane region" description="Helical" evidence="8">
    <location>
        <begin position="254"/>
        <end position="282"/>
    </location>
</feature>
<feature type="transmembrane region" description="Helical" evidence="8">
    <location>
        <begin position="206"/>
        <end position="233"/>
    </location>
</feature>
<feature type="transmembrane region" description="Helical" evidence="8">
    <location>
        <begin position="71"/>
        <end position="91"/>
    </location>
</feature>
<keyword evidence="11" id="KW-1185">Reference proteome</keyword>
<gene>
    <name evidence="10" type="ORF">KP79_PYT22979</name>
</gene>
<feature type="transmembrane region" description="Helical" evidence="8">
    <location>
        <begin position="36"/>
        <end position="59"/>
    </location>
</feature>
<dbReference type="PANTHER" id="PTHR24243">
    <property type="entry name" value="G-PROTEIN COUPLED RECEPTOR"/>
    <property type="match status" value="1"/>
</dbReference>
<evidence type="ECO:0000313" key="10">
    <source>
        <dbReference type="EMBL" id="OWF54233.1"/>
    </source>
</evidence>
<dbReference type="Gene3D" id="1.20.1070.10">
    <property type="entry name" value="Rhodopsin 7-helix transmembrane proteins"/>
    <property type="match status" value="1"/>
</dbReference>
<feature type="transmembrane region" description="Helical" evidence="8">
    <location>
        <begin position="302"/>
        <end position="324"/>
    </location>
</feature>
<keyword evidence="2 8" id="KW-0812">Transmembrane</keyword>
<feature type="transmembrane region" description="Helical" evidence="8">
    <location>
        <begin position="162"/>
        <end position="186"/>
    </location>
</feature>
<accession>A0A210QZN9</accession>
<dbReference type="OrthoDB" id="9990906at2759"/>
<name>A0A210QZN9_MIZYE</name>
<dbReference type="InterPro" id="IPR017452">
    <property type="entry name" value="GPCR_Rhodpsn_7TM"/>
</dbReference>
<evidence type="ECO:0000256" key="7">
    <source>
        <dbReference type="ARBA" id="ARBA00023224"/>
    </source>
</evidence>
<dbReference type="Proteomes" id="UP000242188">
    <property type="component" value="Unassembled WGS sequence"/>
</dbReference>
<evidence type="ECO:0000256" key="6">
    <source>
        <dbReference type="ARBA" id="ARBA00023170"/>
    </source>
</evidence>
<feature type="transmembrane region" description="Helical" evidence="8">
    <location>
        <begin position="128"/>
        <end position="150"/>
    </location>
</feature>
<keyword evidence="6 10" id="KW-0675">Receptor</keyword>
<evidence type="ECO:0000256" key="8">
    <source>
        <dbReference type="SAM" id="Phobius"/>
    </source>
</evidence>
<sequence length="358" mass="41539">MNYSLIQDLDQNISTFMNGTFDMFPYADMQPAKWGWWIKECITPIIVLVGIIGNCLSFAVMKSRNLRKKSYSHFLCALAVFDSLTLIGRQVTLVDEVYSHLGIGHKSVFYHFNDAACKTYNFLEHMCYLMSSWLIVCMAAERVVAVCLPFKKTVLRTQTGAVAIIFSLFVILSYTQVFRFIMIGSYMNTCQAMESFIQLYVNLHIYLYQFTLIFILPFLLVFVFNTMVLYQIYRVRREASSNSRSRVVARTHKTTFMLLAISIIYIITMLPLVIISICVHIALHSGKPIMEVQQMMISIQPWHDFVSVISFVNYGINFFIYVVSGQSFRFELRRMIFSKERHSSTSGTRTREEVMKLQ</sequence>
<evidence type="ECO:0000256" key="2">
    <source>
        <dbReference type="ARBA" id="ARBA00022692"/>
    </source>
</evidence>
<dbReference type="GO" id="GO:0005886">
    <property type="term" value="C:plasma membrane"/>
    <property type="evidence" value="ECO:0007669"/>
    <property type="project" value="TreeGrafter"/>
</dbReference>
<dbReference type="SUPFAM" id="SSF81321">
    <property type="entry name" value="Family A G protein-coupled receptor-like"/>
    <property type="match status" value="1"/>
</dbReference>
<keyword evidence="3 8" id="KW-1133">Transmembrane helix</keyword>
<evidence type="ECO:0000256" key="1">
    <source>
        <dbReference type="ARBA" id="ARBA00004141"/>
    </source>
</evidence>
<evidence type="ECO:0000256" key="3">
    <source>
        <dbReference type="ARBA" id="ARBA00022989"/>
    </source>
</evidence>
<comment type="caution">
    <text evidence="10">The sequence shown here is derived from an EMBL/GenBank/DDBJ whole genome shotgun (WGS) entry which is preliminary data.</text>
</comment>
<feature type="domain" description="G-protein coupled receptors family 1 profile" evidence="9">
    <location>
        <begin position="53"/>
        <end position="321"/>
    </location>
</feature>
<dbReference type="InterPro" id="IPR000276">
    <property type="entry name" value="GPCR_Rhodpsn"/>
</dbReference>
<dbReference type="Pfam" id="PF00001">
    <property type="entry name" value="7tm_1"/>
    <property type="match status" value="1"/>
</dbReference>
<dbReference type="EMBL" id="NEDP02001138">
    <property type="protein sequence ID" value="OWF54233.1"/>
    <property type="molecule type" value="Genomic_DNA"/>
</dbReference>
<dbReference type="PRINTS" id="PR00237">
    <property type="entry name" value="GPCRRHODOPSN"/>
</dbReference>
<comment type="subcellular location">
    <subcellularLocation>
        <location evidence="1">Membrane</location>
        <topology evidence="1">Multi-pass membrane protein</topology>
    </subcellularLocation>
</comment>
<keyword evidence="7" id="KW-0807">Transducer</keyword>
<protein>
    <submittedName>
        <fullName evidence="10">FMRFamide receptor</fullName>
    </submittedName>
</protein>
<dbReference type="CDD" id="cd14978">
    <property type="entry name" value="7tmA_FMRFamide_R-like"/>
    <property type="match status" value="1"/>
</dbReference>
<evidence type="ECO:0000256" key="4">
    <source>
        <dbReference type="ARBA" id="ARBA00023040"/>
    </source>
</evidence>
<keyword evidence="4" id="KW-0297">G-protein coupled receptor</keyword>
<organism evidence="10 11">
    <name type="scientific">Mizuhopecten yessoensis</name>
    <name type="common">Japanese scallop</name>
    <name type="synonym">Patinopecten yessoensis</name>
    <dbReference type="NCBI Taxonomy" id="6573"/>
    <lineage>
        <taxon>Eukaryota</taxon>
        <taxon>Metazoa</taxon>
        <taxon>Spiralia</taxon>
        <taxon>Lophotrochozoa</taxon>
        <taxon>Mollusca</taxon>
        <taxon>Bivalvia</taxon>
        <taxon>Autobranchia</taxon>
        <taxon>Pteriomorphia</taxon>
        <taxon>Pectinida</taxon>
        <taxon>Pectinoidea</taxon>
        <taxon>Pectinidae</taxon>
        <taxon>Mizuhopecten</taxon>
    </lineage>
</organism>
<dbReference type="AlphaFoldDB" id="A0A210QZN9"/>
<reference evidence="10 11" key="1">
    <citation type="journal article" date="2017" name="Nat. Ecol. Evol.">
        <title>Scallop genome provides insights into evolution of bilaterian karyotype and development.</title>
        <authorList>
            <person name="Wang S."/>
            <person name="Zhang J."/>
            <person name="Jiao W."/>
            <person name="Li J."/>
            <person name="Xun X."/>
            <person name="Sun Y."/>
            <person name="Guo X."/>
            <person name="Huan P."/>
            <person name="Dong B."/>
            <person name="Zhang L."/>
            <person name="Hu X."/>
            <person name="Sun X."/>
            <person name="Wang J."/>
            <person name="Zhao C."/>
            <person name="Wang Y."/>
            <person name="Wang D."/>
            <person name="Huang X."/>
            <person name="Wang R."/>
            <person name="Lv J."/>
            <person name="Li Y."/>
            <person name="Zhang Z."/>
            <person name="Liu B."/>
            <person name="Lu W."/>
            <person name="Hui Y."/>
            <person name="Liang J."/>
            <person name="Zhou Z."/>
            <person name="Hou R."/>
            <person name="Li X."/>
            <person name="Liu Y."/>
            <person name="Li H."/>
            <person name="Ning X."/>
            <person name="Lin Y."/>
            <person name="Zhao L."/>
            <person name="Xing Q."/>
            <person name="Dou J."/>
            <person name="Li Y."/>
            <person name="Mao J."/>
            <person name="Guo H."/>
            <person name="Dou H."/>
            <person name="Li T."/>
            <person name="Mu C."/>
            <person name="Jiang W."/>
            <person name="Fu Q."/>
            <person name="Fu X."/>
            <person name="Miao Y."/>
            <person name="Liu J."/>
            <person name="Yu Q."/>
            <person name="Li R."/>
            <person name="Liao H."/>
            <person name="Li X."/>
            <person name="Kong Y."/>
            <person name="Jiang Z."/>
            <person name="Chourrout D."/>
            <person name="Li R."/>
            <person name="Bao Z."/>
        </authorList>
    </citation>
    <scope>NUCLEOTIDE SEQUENCE [LARGE SCALE GENOMIC DNA]</scope>
    <source>
        <strain evidence="10 11">PY_sf001</strain>
    </source>
</reference>
<evidence type="ECO:0000259" key="9">
    <source>
        <dbReference type="PROSITE" id="PS50262"/>
    </source>
</evidence>
<keyword evidence="5 8" id="KW-0472">Membrane</keyword>